<keyword evidence="14" id="KW-1143">T=pseudo3 icosahedral capsid protein</keyword>
<dbReference type="GO" id="GO:0003723">
    <property type="term" value="F:RNA binding"/>
    <property type="evidence" value="ECO:0007669"/>
    <property type="project" value="InterPro"/>
</dbReference>
<evidence type="ECO:0000256" key="10">
    <source>
        <dbReference type="ARBA" id="ARBA00022581"/>
    </source>
</evidence>
<dbReference type="InterPro" id="IPR000605">
    <property type="entry name" value="Helicase_SF3_ssDNA/RNA_vir"/>
</dbReference>
<dbReference type="InterPro" id="IPR004004">
    <property type="entry name" value="Helic/Pol/Pept_Calicivir-typ"/>
</dbReference>
<dbReference type="CDD" id="cd00205">
    <property type="entry name" value="rhv_like"/>
    <property type="match status" value="2"/>
</dbReference>
<evidence type="ECO:0000256" key="26">
    <source>
        <dbReference type="ARBA" id="ARBA00023136"/>
    </source>
</evidence>
<dbReference type="GO" id="GO:0039618">
    <property type="term" value="C:T=pseudo3 icosahedral viral capsid"/>
    <property type="evidence" value="ECO:0007669"/>
    <property type="project" value="UniProtKB-KW"/>
</dbReference>
<keyword evidence="24" id="KW-1182">Viral ion channel</keyword>
<dbReference type="GO" id="GO:0005524">
    <property type="term" value="F:ATP binding"/>
    <property type="evidence" value="ECO:0007669"/>
    <property type="project" value="UniProtKB-KW"/>
</dbReference>
<evidence type="ECO:0000256" key="28">
    <source>
        <dbReference type="ARBA" id="ARBA00023296"/>
    </source>
</evidence>
<keyword evidence="15" id="KW-0547">Nucleotide-binding</keyword>
<dbReference type="GO" id="GO:0003968">
    <property type="term" value="F:RNA-directed RNA polymerase activity"/>
    <property type="evidence" value="ECO:0007669"/>
    <property type="project" value="UniProtKB-KW"/>
</dbReference>
<evidence type="ECO:0000256" key="7">
    <source>
        <dbReference type="ARBA" id="ARBA00022520"/>
    </source>
</evidence>
<evidence type="ECO:0000256" key="19">
    <source>
        <dbReference type="ARBA" id="ARBA00022807"/>
    </source>
</evidence>
<feature type="domain" description="SF3 helicase" evidence="31">
    <location>
        <begin position="1015"/>
        <end position="1177"/>
    </location>
</feature>
<evidence type="ECO:0000256" key="29">
    <source>
        <dbReference type="ARBA" id="ARBA00023303"/>
    </source>
</evidence>
<dbReference type="PRINTS" id="PR00918">
    <property type="entry name" value="CALICVIRUSNS"/>
</dbReference>
<dbReference type="PROSITE" id="PS51874">
    <property type="entry name" value="PCV_3C_PRO"/>
    <property type="match status" value="1"/>
</dbReference>
<dbReference type="GO" id="GO:0046718">
    <property type="term" value="P:symbiont entry into host cell"/>
    <property type="evidence" value="ECO:0007669"/>
    <property type="project" value="UniProtKB-KW"/>
</dbReference>
<evidence type="ECO:0000259" key="31">
    <source>
        <dbReference type="PROSITE" id="PS51218"/>
    </source>
</evidence>
<dbReference type="Pfam" id="PF00073">
    <property type="entry name" value="Rhv"/>
    <property type="match status" value="2"/>
</dbReference>
<keyword evidence="22" id="KW-1043">Host membrane</keyword>
<keyword evidence="10" id="KW-0945">Host-virus interaction</keyword>
<reference evidence="33 34" key="1">
    <citation type="journal article" date="2008" name="J. Virol.">
        <title>A highly divergent picornavirus in a marine mammal.</title>
        <authorList>
            <person name="Kapoor A."/>
            <person name="Victoria J."/>
            <person name="Simmonds P."/>
            <person name="Wang C."/>
            <person name="Shafer R.W."/>
            <person name="Nims R."/>
            <person name="Nielsen O."/>
            <person name="Delwart E."/>
        </authorList>
    </citation>
    <scope>NUCLEOTIDE SEQUENCE [LARGE SCALE GENOMIC DNA]</scope>
    <source>
        <strain evidence="34">Isolate Phoca hispida/Canada/HO.02.21/2002</strain>
    </source>
</reference>
<keyword evidence="11" id="KW-0645">Protease</keyword>
<dbReference type="InterPro" id="IPR000199">
    <property type="entry name" value="Peptidase_C3A/C3B_picornavir"/>
</dbReference>
<dbReference type="Pfam" id="PF00910">
    <property type="entry name" value="RNA_helicase"/>
    <property type="match status" value="1"/>
</dbReference>
<evidence type="ECO:0000313" key="34">
    <source>
        <dbReference type="Proteomes" id="UP000029755"/>
    </source>
</evidence>
<evidence type="ECO:0000256" key="5">
    <source>
        <dbReference type="ARBA" id="ARBA00022484"/>
    </source>
</evidence>
<keyword evidence="25" id="KW-0406">Ion transport</keyword>
<gene>
    <name evidence="33" type="primary">SPV1gp1</name>
</gene>
<evidence type="ECO:0000256" key="3">
    <source>
        <dbReference type="ARBA" id="ARBA00020107"/>
    </source>
</evidence>
<evidence type="ECO:0000256" key="16">
    <source>
        <dbReference type="ARBA" id="ARBA00022801"/>
    </source>
</evidence>
<comment type="subcellular location">
    <subcellularLocation>
        <location evidence="1">Host cytoplasmic vesicle membrane</location>
        <topology evidence="1">Peripheral membrane protein</topology>
        <orientation evidence="1">Cytoplasmic side</orientation>
    </subcellularLocation>
    <subcellularLocation>
        <location evidence="2">Virion</location>
    </subcellularLocation>
</comment>
<dbReference type="PROSITE" id="PS51218">
    <property type="entry name" value="SF3_HELICASE_2"/>
    <property type="match status" value="1"/>
</dbReference>
<dbReference type="InterPro" id="IPR029053">
    <property type="entry name" value="Viral_coat"/>
</dbReference>
<keyword evidence="18" id="KW-0347">Helicase</keyword>
<evidence type="ECO:0000256" key="24">
    <source>
        <dbReference type="ARBA" id="ARBA00023039"/>
    </source>
</evidence>
<evidence type="ECO:0000256" key="23">
    <source>
        <dbReference type="ARBA" id="ARBA00022953"/>
    </source>
</evidence>
<dbReference type="GO" id="GO:0003724">
    <property type="term" value="F:RNA helicase activity"/>
    <property type="evidence" value="ECO:0007669"/>
    <property type="project" value="InterPro"/>
</dbReference>
<dbReference type="InterPro" id="IPR007094">
    <property type="entry name" value="RNA-dir_pol_PSvirus"/>
</dbReference>
<keyword evidence="17" id="KW-1161">Viral attachment to host cell</keyword>
<dbReference type="KEGG" id="vg:5656743"/>
<accession>A8D7N3</accession>
<protein>
    <recommendedName>
        <fullName evidence="3">Genome polyprotein</fullName>
    </recommendedName>
</protein>
<dbReference type="GO" id="GO:0004197">
    <property type="term" value="F:cysteine-type endopeptidase activity"/>
    <property type="evidence" value="ECO:0007669"/>
    <property type="project" value="InterPro"/>
</dbReference>
<keyword evidence="7" id="KW-0191">Covalent protein-RNA linkage</keyword>
<evidence type="ECO:0000256" key="25">
    <source>
        <dbReference type="ARBA" id="ARBA00023065"/>
    </source>
</evidence>
<evidence type="ECO:0000259" key="30">
    <source>
        <dbReference type="PROSITE" id="PS50507"/>
    </source>
</evidence>
<keyword evidence="9" id="KW-0167">Capsid protein</keyword>
<keyword evidence="20" id="KW-0067">ATP-binding</keyword>
<sequence>MESFVETVTKSLPVVGPMVSAAETAVTNMLNPAGPSAPQAISAQEQVQPQQIPEPKPVTVAMPNATYTTSSDVSFGPRPPLGSDIALSNAAAANTGALNQLKFVEVQQFVLRNNTNPFTGIASFALPKSYYSNKEFPQYGNARFFSMVRSGFVAQLQVNVAPGSSGLYLLAWCPPTQKDLSKLDYRAIGNFPSVLMDISRMTTATLDIPYISDTNYVKIDSDDQGYILVVPIAPYNAGPQTDSEVLATMFVAAREGDLQCPTPYREGFVKPETYPIMNIQNPPGAINLASFETALNAPSLALAGEGHLIDTHTPGGYAPISDLIDLSHIPSMVTNDTTDYHYFDWTDTTNKDEIIGKFNFKLNSVPNSAILANSYSFFRGPIIFHVIAAASTMHRGRLRVCFRPNSNQEYSAPQSMAVYYSLLDISQSNCCTLAVPFNSETWMRSTDDVLGRLQIFVNNQLAANRTAANHVYVYVTASLGPDAAFYCPRSGKIEFTDQGNFESFLRPPPPEYPVNAIPQKTELFGESHTLVKHLFGRFTYLGYYTPDSGGWKKVALNIPKRGVVNLMRAFCYWSGEAVLCITNNDDAPVEITHTFFDQPDELVDMSSHGSVLVPGKSSVVTAVPFYSLTPVRSLSKPDPFGFLYIAALGTSRKVVVHLAFRNLRLYLFSGFPILDYSKLQSGCFCPLPNVYVPPTHNVLLDGDVESNPGPLYVCSQPGKCDPFPPVLGKYYAFASNYVQDHVCSCFLPKVIVEARVLIKPTPICFMCYFSHKIRDFTEARIICHGSCERHSIDYEPPCKRRLVLDVEEQGFMDVVCRMFSATYHDKVLRDHKNYIIRSCLNMLALSMSNDKCVSAIVAAAITYDTVTVVPPAELKYLITLLVAQTYDVFVNALSLVFGRLPRNVYDVARRVFSSRPTQQGFASFTSALRACEWWIKTIAKFVSWVKTTCFSNPLVGEARDQLSELLAAAEQLVLDVVNLAIPREVIEARRSNILDKLSYAKKLSVNIPELDALVNKASLALRKVPATYVTPSHPRVEPLGVWLRGAPGSGKSILMCKLARDVSLIKNSSVFYHPTGSNFFSGYHGQYVHCIDDLGQNKDEKDISLICQCISSSHFTAPMANIEDKAMQYSSNLVIATTNMTSFRTYTLTTPAALERRFPLVCDIVPKYSKPNGTLNLNFDPHDCWKITCNGQEMCYMDLFNLVLERLTEREKLHADMCRQNNELDDLEIDDDIRAKISLPFHTPFDDIVQMQCPYTVERKKFYDRYLSSIKSDKLSHTATLVIGMLCGASLFTLATHAFSFVSNCFSHGEDPPGPGPDCVRLPESAYEGCSTRKTARQLARSVVGEGAYDGNVKRTTARELARKAIPSEQGPSDVSEFVHLLKFCAYVETPSGPVFGVILGGRKMYFNTHYASVILDKDVTVCTPNKKYFTRLTKVSSNYDTMIVQLDIPELLPSISKYVSSSVPADALLLYFTGKGFYSQSVSQVSYLPCLEVREGMHGASYAYTTRTQKGMCGGLLVGKIDGAFKALGFHAAGSLERGFANAFNSVPPLSTVPDFPESINLSGLFSNDVEGVVVGQFEGEMLHRSIRTKFRPTDLQNKIVPELEPAVLSASDPRLKVQIDGDLPDHLCKKWKVNTKVSRPDVLELVVNEYISSLDCEQFEPVTLNEAINSSESPLNFNGTAGAKYPGMNRRQLLLPLNPQVRDDVVKLAGDVGNGTATVVFETFMKDELRPKEKIESGKTRIVESCPLDYLLLYRMVMLKSMIWWYNSDCIKTGVAPGMNVYTDFVPMVKQFKKIKYCLDFSAYDSTLSDEILAAGVEVLACTSAVPSYVRKLHAPIICSHHWHNNVVDLVLGGMPSGAPCTSVLNSIVNVLMARYICALMDIDYPVMVAYGDDNVVSFDEEIDIERMVSLYKTEFGVTATNHDKTPVPRPMANPVFLKRRLRFNPDLNIQFPVLPLGEMIDRMCWTRGPEHLSDQTFSFAIELAGYGKQVYTHIRDAFFPYMILPPYSLMENTVRSVCGLNPVQSFLSKYNFGPDDRKKKGIGCWPW</sequence>
<keyword evidence="6" id="KW-1036">Host cytoplasmic vesicle</keyword>
<keyword evidence="19" id="KW-0788">Thiol protease</keyword>
<dbReference type="InterPro" id="IPR009003">
    <property type="entry name" value="Peptidase_S1_PA"/>
</dbReference>
<dbReference type="SUPFAM" id="SSF52540">
    <property type="entry name" value="P-loop containing nucleoside triphosphate hydrolases"/>
    <property type="match status" value="1"/>
</dbReference>
<dbReference type="RefSeq" id="YP_001497152.1">
    <property type="nucleotide sequence ID" value="NC_009891.1"/>
</dbReference>
<evidence type="ECO:0000256" key="1">
    <source>
        <dbReference type="ARBA" id="ARBA00004295"/>
    </source>
</evidence>
<keyword evidence="5" id="KW-0696">RNA-directed RNA polymerase</keyword>
<evidence type="ECO:0000256" key="22">
    <source>
        <dbReference type="ARBA" id="ARBA00022870"/>
    </source>
</evidence>
<dbReference type="InterPro" id="IPR033703">
    <property type="entry name" value="Rhv-like"/>
</dbReference>
<keyword evidence="16" id="KW-0378">Hydrolase</keyword>
<dbReference type="GO" id="GO:0039694">
    <property type="term" value="P:viral RNA genome replication"/>
    <property type="evidence" value="ECO:0007669"/>
    <property type="project" value="InterPro"/>
</dbReference>
<evidence type="ECO:0000256" key="12">
    <source>
        <dbReference type="ARBA" id="ARBA00022679"/>
    </source>
</evidence>
<dbReference type="Proteomes" id="UP000029755">
    <property type="component" value="Segment"/>
</dbReference>
<feature type="domain" description="Peptidase C3" evidence="32">
    <location>
        <begin position="1371"/>
        <end position="1551"/>
    </location>
</feature>
<evidence type="ECO:0000256" key="20">
    <source>
        <dbReference type="ARBA" id="ARBA00022840"/>
    </source>
</evidence>
<keyword evidence="34" id="KW-1185">Reference proteome</keyword>
<dbReference type="InterPro" id="IPR014759">
    <property type="entry name" value="Helicase_SF3_ssRNA_vir"/>
</dbReference>
<dbReference type="Gene3D" id="2.60.120.20">
    <property type="match status" value="2"/>
</dbReference>
<evidence type="ECO:0000256" key="4">
    <source>
        <dbReference type="ARBA" id="ARBA00022448"/>
    </source>
</evidence>
<dbReference type="GeneID" id="5656743"/>
<keyword evidence="4" id="KW-0813">Transport</keyword>
<keyword evidence="27" id="KW-1035">Host cytoplasm</keyword>
<dbReference type="Gene3D" id="2.40.10.10">
    <property type="entry name" value="Trypsin-like serine proteases"/>
    <property type="match status" value="1"/>
</dbReference>
<dbReference type="InterPro" id="IPR001676">
    <property type="entry name" value="Picornavirus_capsid"/>
</dbReference>
<dbReference type="SUPFAM" id="SSF50494">
    <property type="entry name" value="Trypsin-like serine proteases"/>
    <property type="match status" value="1"/>
</dbReference>
<keyword evidence="12" id="KW-0808">Transferase</keyword>
<evidence type="ECO:0000256" key="14">
    <source>
        <dbReference type="ARBA" id="ARBA00022706"/>
    </source>
</evidence>
<name>A8D7N3_9PICO</name>
<evidence type="ECO:0000313" key="33">
    <source>
        <dbReference type="EMBL" id="ABV57376.1"/>
    </source>
</evidence>
<evidence type="ECO:0000256" key="15">
    <source>
        <dbReference type="ARBA" id="ARBA00022741"/>
    </source>
</evidence>
<dbReference type="SUPFAM" id="SSF88633">
    <property type="entry name" value="Positive stranded ssRNA viruses"/>
    <property type="match status" value="3"/>
</dbReference>
<keyword evidence="26" id="KW-0472">Membrane</keyword>
<dbReference type="InterPro" id="IPR001205">
    <property type="entry name" value="RNA-dir_pol_C"/>
</dbReference>
<dbReference type="GO" id="GO:0006508">
    <property type="term" value="P:proteolysis"/>
    <property type="evidence" value="ECO:0007669"/>
    <property type="project" value="UniProtKB-KW"/>
</dbReference>
<dbReference type="GO" id="GO:0019062">
    <property type="term" value="P:virion attachment to host cell"/>
    <property type="evidence" value="ECO:0007669"/>
    <property type="project" value="UniProtKB-KW"/>
</dbReference>
<dbReference type="Pfam" id="PF00548">
    <property type="entry name" value="Peptidase_C3"/>
    <property type="match status" value="1"/>
</dbReference>
<evidence type="ECO:0000256" key="2">
    <source>
        <dbReference type="ARBA" id="ARBA00004328"/>
    </source>
</evidence>
<dbReference type="Pfam" id="PF00680">
    <property type="entry name" value="RdRP_1"/>
    <property type="match status" value="1"/>
</dbReference>
<dbReference type="GO" id="GO:0034220">
    <property type="term" value="P:monoatomic ion transmembrane transport"/>
    <property type="evidence" value="ECO:0007669"/>
    <property type="project" value="UniProtKB-KW"/>
</dbReference>
<dbReference type="GO" id="GO:0006351">
    <property type="term" value="P:DNA-templated transcription"/>
    <property type="evidence" value="ECO:0007669"/>
    <property type="project" value="InterPro"/>
</dbReference>
<dbReference type="InterPro" id="IPR043504">
    <property type="entry name" value="Peptidase_S1_PA_chymotrypsin"/>
</dbReference>
<dbReference type="SUPFAM" id="SSF56672">
    <property type="entry name" value="DNA/RNA polymerases"/>
    <property type="match status" value="1"/>
</dbReference>
<evidence type="ECO:0000259" key="32">
    <source>
        <dbReference type="PROSITE" id="PS51874"/>
    </source>
</evidence>
<evidence type="ECO:0000256" key="13">
    <source>
        <dbReference type="ARBA" id="ARBA00022695"/>
    </source>
</evidence>
<evidence type="ECO:0000256" key="27">
    <source>
        <dbReference type="ARBA" id="ARBA00023200"/>
    </source>
</evidence>
<dbReference type="CDD" id="cd23220">
    <property type="entry name" value="Aquamavirus_RdRp"/>
    <property type="match status" value="1"/>
</dbReference>
<dbReference type="GO" id="GO:0015267">
    <property type="term" value="F:channel activity"/>
    <property type="evidence" value="ECO:0007669"/>
    <property type="project" value="UniProtKB-KW"/>
</dbReference>
<keyword evidence="23" id="KW-0693">Viral RNA replication</keyword>
<evidence type="ECO:0000256" key="9">
    <source>
        <dbReference type="ARBA" id="ARBA00022561"/>
    </source>
</evidence>
<organism evidence="33 34">
    <name type="scientific">aquamavirus A1</name>
    <dbReference type="NCBI Taxonomy" id="2870389"/>
    <lineage>
        <taxon>Viruses</taxon>
        <taxon>Riboviria</taxon>
        <taxon>Orthornavirae</taxon>
        <taxon>Pisuviricota</taxon>
        <taxon>Pisoniviricetes</taxon>
        <taxon>Picornavirales</taxon>
        <taxon>Picornaviridae</taxon>
        <taxon>Paavivirinae</taxon>
        <taxon>Aquamavirus</taxon>
        <taxon>Aquamavirus apinni</taxon>
    </lineage>
</organism>
<evidence type="ECO:0000256" key="8">
    <source>
        <dbReference type="ARBA" id="ARBA00022553"/>
    </source>
</evidence>
<dbReference type="PROSITE" id="PS50507">
    <property type="entry name" value="RDRP_SSRNA_POS"/>
    <property type="match status" value="1"/>
</dbReference>
<evidence type="ECO:0000256" key="18">
    <source>
        <dbReference type="ARBA" id="ARBA00022806"/>
    </source>
</evidence>
<keyword evidence="13" id="KW-0548">Nucleotidyltransferase</keyword>
<keyword evidence="29" id="KW-0407">Ion channel</keyword>
<dbReference type="InterPro" id="IPR027417">
    <property type="entry name" value="P-loop_NTPase"/>
</dbReference>
<evidence type="ECO:0000256" key="11">
    <source>
        <dbReference type="ARBA" id="ARBA00022670"/>
    </source>
</evidence>
<dbReference type="GO" id="GO:0005198">
    <property type="term" value="F:structural molecule activity"/>
    <property type="evidence" value="ECO:0007669"/>
    <property type="project" value="InterPro"/>
</dbReference>
<evidence type="ECO:0000256" key="17">
    <source>
        <dbReference type="ARBA" id="ARBA00022804"/>
    </source>
</evidence>
<keyword evidence="8" id="KW-0597">Phosphoprotein</keyword>
<keyword evidence="21" id="KW-0946">Virion</keyword>
<proteinExistence type="predicted"/>
<feature type="domain" description="RdRp catalytic" evidence="30">
    <location>
        <begin position="1796"/>
        <end position="1909"/>
    </location>
</feature>
<dbReference type="GO" id="GO:0044162">
    <property type="term" value="C:host cell cytoplasmic vesicle membrane"/>
    <property type="evidence" value="ECO:0007669"/>
    <property type="project" value="UniProtKB-SubCell"/>
</dbReference>
<evidence type="ECO:0000256" key="21">
    <source>
        <dbReference type="ARBA" id="ARBA00022844"/>
    </source>
</evidence>
<dbReference type="Gene3D" id="3.30.70.270">
    <property type="match status" value="1"/>
</dbReference>
<dbReference type="InterPro" id="IPR043502">
    <property type="entry name" value="DNA/RNA_pol_sf"/>
</dbReference>
<dbReference type="InterPro" id="IPR044067">
    <property type="entry name" value="PCV_3C_PRO"/>
</dbReference>
<dbReference type="EMBL" id="EU142040">
    <property type="protein sequence ID" value="ABV57376.1"/>
    <property type="molecule type" value="Genomic_RNA"/>
</dbReference>
<keyword evidence="28" id="KW-1160">Virus entry into host cell</keyword>
<dbReference type="InterPro" id="IPR043128">
    <property type="entry name" value="Rev_trsase/Diguanyl_cyclase"/>
</dbReference>
<evidence type="ECO:0000256" key="6">
    <source>
        <dbReference type="ARBA" id="ARBA00022488"/>
    </source>
</evidence>